<keyword evidence="3" id="KW-1185">Reference proteome</keyword>
<dbReference type="InterPro" id="IPR009288">
    <property type="entry name" value="AIG2-like_dom"/>
</dbReference>
<comment type="caution">
    <text evidence="2">The sequence shown here is derived from an EMBL/GenBank/DDBJ whole genome shotgun (WGS) entry which is preliminary data.</text>
</comment>
<dbReference type="EMBL" id="JBEHHI010000002">
    <property type="protein sequence ID" value="MEX5728834.1"/>
    <property type="molecule type" value="Genomic_DNA"/>
</dbReference>
<sequence>MAQVIYEASFSGKALHSAAALASKHPMQDPFFFGYGSLVNRATHAFPSATRARVRGWRRAWRHTTLREVAYLSAVPDPEAEIEGLIAAVPGHDWADLDHRERAYDRHDVSHAVLHEAPHSPHVQIYAVPDSHAAAPTVRHPILLSYIDVVVQGYLREFGPEGARRFFATTAGWDAPILNDRAAPRYSRHQSLSSEERGFVDRELALRDTNLIERV</sequence>
<dbReference type="Gene3D" id="3.10.490.10">
    <property type="entry name" value="Gamma-glutamyl cyclotransferase-like"/>
    <property type="match status" value="1"/>
</dbReference>
<protein>
    <recommendedName>
        <fullName evidence="1">Gamma-glutamylcyclotransferase AIG2-like domain-containing protein</fullName>
    </recommendedName>
</protein>
<dbReference type="InterPro" id="IPR036568">
    <property type="entry name" value="GGCT-like_sf"/>
</dbReference>
<evidence type="ECO:0000259" key="1">
    <source>
        <dbReference type="Pfam" id="PF06094"/>
    </source>
</evidence>
<reference evidence="2 3" key="1">
    <citation type="submission" date="2024-06" db="EMBL/GenBank/DDBJ databases">
        <title>Genome of Rhodovulum iodosum, a marine photoferrotroph.</title>
        <authorList>
            <person name="Bianchini G."/>
            <person name="Nikeleit V."/>
            <person name="Kappler A."/>
            <person name="Bryce C."/>
            <person name="Sanchez-Baracaldo P."/>
        </authorList>
    </citation>
    <scope>NUCLEOTIDE SEQUENCE [LARGE SCALE GENOMIC DNA]</scope>
    <source>
        <strain evidence="2 3">UT/N1</strain>
    </source>
</reference>
<organism evidence="2 3">
    <name type="scientific">Rhodovulum iodosum</name>
    <dbReference type="NCBI Taxonomy" id="68291"/>
    <lineage>
        <taxon>Bacteria</taxon>
        <taxon>Pseudomonadati</taxon>
        <taxon>Pseudomonadota</taxon>
        <taxon>Alphaproteobacteria</taxon>
        <taxon>Rhodobacterales</taxon>
        <taxon>Paracoccaceae</taxon>
        <taxon>Rhodovulum</taxon>
    </lineage>
</organism>
<accession>A0ABV3XU23</accession>
<dbReference type="SUPFAM" id="SSF110857">
    <property type="entry name" value="Gamma-glutamyl cyclotransferase-like"/>
    <property type="match status" value="1"/>
</dbReference>
<evidence type="ECO:0000313" key="3">
    <source>
        <dbReference type="Proteomes" id="UP001560019"/>
    </source>
</evidence>
<gene>
    <name evidence="2" type="ORF">Ga0609869_002187</name>
</gene>
<dbReference type="Pfam" id="PF06094">
    <property type="entry name" value="GGACT"/>
    <property type="match status" value="1"/>
</dbReference>
<dbReference type="InterPro" id="IPR013024">
    <property type="entry name" value="GGCT-like"/>
</dbReference>
<feature type="domain" description="Gamma-glutamylcyclotransferase AIG2-like" evidence="1">
    <location>
        <begin position="33"/>
        <end position="130"/>
    </location>
</feature>
<dbReference type="CDD" id="cd06661">
    <property type="entry name" value="GGCT_like"/>
    <property type="match status" value="1"/>
</dbReference>
<evidence type="ECO:0000313" key="2">
    <source>
        <dbReference type="EMBL" id="MEX5728834.1"/>
    </source>
</evidence>
<dbReference type="Proteomes" id="UP001560019">
    <property type="component" value="Unassembled WGS sequence"/>
</dbReference>
<proteinExistence type="predicted"/>
<name>A0ABV3XU23_9RHOB</name>